<organism evidence="2 3">
    <name type="scientific">Segniliparus rugosus (strain ATCC BAA-974 / DSM 45345 / CCUG 50838 / CIP 108380 / JCM 13579 / CDC 945)</name>
    <dbReference type="NCBI Taxonomy" id="679197"/>
    <lineage>
        <taxon>Bacteria</taxon>
        <taxon>Bacillati</taxon>
        <taxon>Actinomycetota</taxon>
        <taxon>Actinomycetes</taxon>
        <taxon>Mycobacteriales</taxon>
        <taxon>Segniliparaceae</taxon>
        <taxon>Segniliparus</taxon>
    </lineage>
</organism>
<keyword evidence="3" id="KW-1185">Reference proteome</keyword>
<evidence type="ECO:0000313" key="2">
    <source>
        <dbReference type="EMBL" id="EFV11913.1"/>
    </source>
</evidence>
<reference evidence="2 3" key="1">
    <citation type="journal article" date="2011" name="Stand. Genomic Sci.">
        <title>High quality draft genome sequence of Segniliparus rugosus CDC 945(T)= (ATCC BAA-974(T)).</title>
        <authorList>
            <person name="Earl A.M."/>
            <person name="Desjardins C.A."/>
            <person name="Fitzgerald M.G."/>
            <person name="Arachchi H.M."/>
            <person name="Zeng Q."/>
            <person name="Mehta T."/>
            <person name="Griggs A."/>
            <person name="Birren B.W."/>
            <person name="Toney N.C."/>
            <person name="Carr J."/>
            <person name="Posey J."/>
            <person name="Butler W.R."/>
        </authorList>
    </citation>
    <scope>NUCLEOTIDE SEQUENCE [LARGE SCALE GENOMIC DNA]</scope>
    <source>
        <strain evidence="3">ATCC BAA-974 / DSM 45345 / CCUG 50838 / CIP 108380 / JCM 13579 / CDC 945</strain>
    </source>
</reference>
<feature type="domain" description="Beta-lactamase-related" evidence="1">
    <location>
        <begin position="24"/>
        <end position="366"/>
    </location>
</feature>
<dbReference type="InterPro" id="IPR012338">
    <property type="entry name" value="Beta-lactam/transpept-like"/>
</dbReference>
<dbReference type="OrthoDB" id="9809635at2"/>
<dbReference type="Proteomes" id="UP000004816">
    <property type="component" value="Unassembled WGS sequence"/>
</dbReference>
<dbReference type="PANTHER" id="PTHR43319">
    <property type="entry name" value="BETA-LACTAMASE-RELATED"/>
    <property type="match status" value="1"/>
</dbReference>
<comment type="caution">
    <text evidence="2">The sequence shown here is derived from an EMBL/GenBank/DDBJ whole genome shotgun (WGS) entry which is preliminary data.</text>
</comment>
<dbReference type="SUPFAM" id="SSF56601">
    <property type="entry name" value="beta-lactamase/transpeptidase-like"/>
    <property type="match status" value="1"/>
</dbReference>
<proteinExistence type="predicted"/>
<dbReference type="HOGENOM" id="CLU_035614_0_0_11"/>
<gene>
    <name evidence="2" type="ORF">HMPREF9336_03247</name>
</gene>
<dbReference type="RefSeq" id="WP_007472100.1">
    <property type="nucleotide sequence ID" value="NZ_KI391953.1"/>
</dbReference>
<dbReference type="EMBL" id="ACZI02000001">
    <property type="protein sequence ID" value="EFV11913.1"/>
    <property type="molecule type" value="Genomic_DNA"/>
</dbReference>
<evidence type="ECO:0000313" key="3">
    <source>
        <dbReference type="Proteomes" id="UP000004816"/>
    </source>
</evidence>
<evidence type="ECO:0000259" key="1">
    <source>
        <dbReference type="Pfam" id="PF00144"/>
    </source>
</evidence>
<protein>
    <recommendedName>
        <fullName evidence="1">Beta-lactamase-related domain-containing protein</fullName>
    </recommendedName>
</protein>
<dbReference type="AlphaFoldDB" id="E5XUS5"/>
<dbReference type="Gene3D" id="3.40.710.10">
    <property type="entry name" value="DD-peptidase/beta-lactamase superfamily"/>
    <property type="match status" value="1"/>
</dbReference>
<dbReference type="STRING" id="679197.HMPREF9336_03247"/>
<sequence>MPVSSDRAGRAEPGFEPLADLFGRSLGRGGGALVLRRGCQALVDVCGGWADRARTQPWTPDTAALGFSVAKGMASTVLHRLADRGLIDVEAPVAEYWPEFAESGKGRITVRQLLSHRAGLWDLRPLVREPDDWLDHLLMEERLAAAAPVSRSGAPGYHAIAYGWLASGLARRVTGRGMRQLVLEEIAEPLGVTGLHIGRPPPGVPTAETIGSMPELARALVASEPVWSKSPYVPGFLAALYAPGLERHVASGRILDTEMPSSNGMVTARGLSAMYAALANDGEFGGRRLLSPQRVRMLRDVQTTRRDRVILGAKMRWRLGYHQATGIPGRPDGAFGHDGIGGSIGWADQEAGLSFALVWNDVGDRASTALRTVRGFRLAKLAWTLAHTR</sequence>
<dbReference type="InterPro" id="IPR052907">
    <property type="entry name" value="Beta-lactamase/esterase"/>
</dbReference>
<accession>E5XUS5</accession>
<dbReference type="PANTHER" id="PTHR43319:SF3">
    <property type="entry name" value="BETA-LACTAMASE-RELATED DOMAIN-CONTAINING PROTEIN"/>
    <property type="match status" value="1"/>
</dbReference>
<dbReference type="Pfam" id="PF00144">
    <property type="entry name" value="Beta-lactamase"/>
    <property type="match status" value="1"/>
</dbReference>
<dbReference type="eggNOG" id="COG1680">
    <property type="taxonomic scope" value="Bacteria"/>
</dbReference>
<name>E5XUS5_SEGRC</name>
<dbReference type="InterPro" id="IPR001466">
    <property type="entry name" value="Beta-lactam-related"/>
</dbReference>